<accession>A0AAE3EBS5</accession>
<evidence type="ECO:0000313" key="2">
    <source>
        <dbReference type="Proteomes" id="UP001198182"/>
    </source>
</evidence>
<protein>
    <submittedName>
        <fullName evidence="1">Ribonuclease Z</fullName>
    </submittedName>
</protein>
<dbReference type="AlphaFoldDB" id="A0AAE3EBS5"/>
<dbReference type="RefSeq" id="WP_308454556.1">
    <property type="nucleotide sequence ID" value="NZ_JAJEQR010000049.1"/>
</dbReference>
<organism evidence="1 2">
    <name type="scientific">Hominifimenecus microfluidus</name>
    <dbReference type="NCBI Taxonomy" id="2885348"/>
    <lineage>
        <taxon>Bacteria</taxon>
        <taxon>Bacillati</taxon>
        <taxon>Bacillota</taxon>
        <taxon>Clostridia</taxon>
        <taxon>Lachnospirales</taxon>
        <taxon>Lachnospiraceae</taxon>
        <taxon>Hominifimenecus</taxon>
    </lineage>
</organism>
<gene>
    <name evidence="1" type="ORF">LKD81_13875</name>
</gene>
<reference evidence="1" key="1">
    <citation type="submission" date="2021-10" db="EMBL/GenBank/DDBJ databases">
        <title>Anaerobic single-cell dispensing facilitates the cultivation of human gut bacteria.</title>
        <authorList>
            <person name="Afrizal A."/>
        </authorList>
    </citation>
    <scope>NUCLEOTIDE SEQUENCE</scope>
    <source>
        <strain evidence="1">CLA-AA-H215</strain>
    </source>
</reference>
<proteinExistence type="predicted"/>
<keyword evidence="2" id="KW-1185">Reference proteome</keyword>
<name>A0AAE3EBS5_9FIRM</name>
<dbReference type="EMBL" id="JAJEQR010000049">
    <property type="protein sequence ID" value="MCC2232071.1"/>
    <property type="molecule type" value="Genomic_DNA"/>
</dbReference>
<dbReference type="Proteomes" id="UP001198182">
    <property type="component" value="Unassembled WGS sequence"/>
</dbReference>
<comment type="caution">
    <text evidence="1">The sequence shown here is derived from an EMBL/GenBank/DDBJ whole genome shotgun (WGS) entry which is preliminary data.</text>
</comment>
<evidence type="ECO:0000313" key="1">
    <source>
        <dbReference type="EMBL" id="MCC2232071.1"/>
    </source>
</evidence>
<sequence>MIVMVCVDNQNGMMFNHRRQSQDRGLRRRMCEIAGNDDGKFWMNAYSRKMFTDSDTEGTHAQLCVAEDFMKQAASGDFCLLETEDPADYAANLEELILFSWNRDYPADLHFTLDLSGWKQVETAEYAGSSHEKITETHYIR</sequence>